<dbReference type="InterPro" id="IPR051052">
    <property type="entry name" value="Diverse_substrate_MTase"/>
</dbReference>
<dbReference type="Gene3D" id="3.40.50.150">
    <property type="entry name" value="Vaccinia Virus protein VP39"/>
    <property type="match status" value="1"/>
</dbReference>
<dbReference type="AlphaFoldDB" id="A0A8H8UAW8"/>
<dbReference type="SUPFAM" id="SSF53335">
    <property type="entry name" value="S-adenosyl-L-methionine-dependent methyltransferases"/>
    <property type="match status" value="1"/>
</dbReference>
<protein>
    <recommendedName>
        <fullName evidence="3">Methyltransferase domain-containing protein</fullName>
    </recommendedName>
</protein>
<sequence length="116" mass="12192">MELPTPNPPVPATDPTFRTYSSTQAQAYASHRTSYSPPLYKTICDFHAANGGHFGTVVDCGCGPGNATRDLALMFDCALGTDAGAAMIGAARERGGKTRSGKDIRWEVVPAEGLSD</sequence>
<organism evidence="1 2">
    <name type="scientific">Lachnellula subtilissima</name>
    <dbReference type="NCBI Taxonomy" id="602034"/>
    <lineage>
        <taxon>Eukaryota</taxon>
        <taxon>Fungi</taxon>
        <taxon>Dikarya</taxon>
        <taxon>Ascomycota</taxon>
        <taxon>Pezizomycotina</taxon>
        <taxon>Leotiomycetes</taxon>
        <taxon>Helotiales</taxon>
        <taxon>Lachnaceae</taxon>
        <taxon>Lachnellula</taxon>
    </lineage>
</organism>
<evidence type="ECO:0000313" key="1">
    <source>
        <dbReference type="EMBL" id="TVY37040.1"/>
    </source>
</evidence>
<feature type="non-terminal residue" evidence="1">
    <location>
        <position position="116"/>
    </location>
</feature>
<accession>A0A8H8UAW8</accession>
<reference evidence="1 2" key="1">
    <citation type="submission" date="2018-05" db="EMBL/GenBank/DDBJ databases">
        <title>Genome sequencing and assembly of the regulated plant pathogen Lachnellula willkommii and related sister species for the development of diagnostic species identification markers.</title>
        <authorList>
            <person name="Giroux E."/>
            <person name="Bilodeau G."/>
        </authorList>
    </citation>
    <scope>NUCLEOTIDE SEQUENCE [LARGE SCALE GENOMIC DNA]</scope>
    <source>
        <strain evidence="1 2">CBS 197.66</strain>
    </source>
</reference>
<evidence type="ECO:0008006" key="3">
    <source>
        <dbReference type="Google" id="ProtNLM"/>
    </source>
</evidence>
<dbReference type="OrthoDB" id="10027013at2759"/>
<comment type="caution">
    <text evidence="1">The sequence shown here is derived from an EMBL/GenBank/DDBJ whole genome shotgun (WGS) entry which is preliminary data.</text>
</comment>
<proteinExistence type="predicted"/>
<dbReference type="PANTHER" id="PTHR44942:SF10">
    <property type="entry name" value="METHYLTRANSFERASE TYPE 11 DOMAIN-CONTAINING PROTEIN"/>
    <property type="match status" value="1"/>
</dbReference>
<dbReference type="Proteomes" id="UP000462212">
    <property type="component" value="Unassembled WGS sequence"/>
</dbReference>
<name>A0A8H8UAW8_9HELO</name>
<gene>
    <name evidence="1" type="ORF">LSUB1_G006193</name>
</gene>
<dbReference type="InterPro" id="IPR029063">
    <property type="entry name" value="SAM-dependent_MTases_sf"/>
</dbReference>
<dbReference type="PANTHER" id="PTHR44942">
    <property type="entry name" value="METHYLTRANSF_11 DOMAIN-CONTAINING PROTEIN"/>
    <property type="match status" value="1"/>
</dbReference>
<keyword evidence="2" id="KW-1185">Reference proteome</keyword>
<evidence type="ECO:0000313" key="2">
    <source>
        <dbReference type="Proteomes" id="UP000462212"/>
    </source>
</evidence>
<dbReference type="EMBL" id="QGMJ01000379">
    <property type="protein sequence ID" value="TVY37040.1"/>
    <property type="molecule type" value="Genomic_DNA"/>
</dbReference>